<keyword evidence="5" id="KW-0547">Nucleotide-binding</keyword>
<keyword evidence="7 10" id="KW-1133">Transmembrane helix</keyword>
<evidence type="ECO:0000256" key="9">
    <source>
        <dbReference type="SAM" id="MobiDB-lite"/>
    </source>
</evidence>
<dbReference type="InterPro" id="IPR050173">
    <property type="entry name" value="ABC_transporter_C-like"/>
</dbReference>
<dbReference type="Pfam" id="PF00664">
    <property type="entry name" value="ABC_membrane"/>
    <property type="match status" value="1"/>
</dbReference>
<dbReference type="OrthoDB" id="123736at2759"/>
<feature type="domain" description="ABC transmembrane type-1" evidence="11">
    <location>
        <begin position="131"/>
        <end position="318"/>
    </location>
</feature>
<comment type="subcellular location">
    <subcellularLocation>
        <location evidence="1">Endomembrane system</location>
        <topology evidence="1">Multi-pass membrane protein</topology>
    </subcellularLocation>
</comment>
<organism evidence="12 13">
    <name type="scientific">Phytophthora palmivora</name>
    <dbReference type="NCBI Taxonomy" id="4796"/>
    <lineage>
        <taxon>Eukaryota</taxon>
        <taxon>Sar</taxon>
        <taxon>Stramenopiles</taxon>
        <taxon>Oomycota</taxon>
        <taxon>Peronosporomycetes</taxon>
        <taxon>Peronosporales</taxon>
        <taxon>Peronosporaceae</taxon>
        <taxon>Phytophthora</taxon>
    </lineage>
</organism>
<comment type="caution">
    <text evidence="12">The sequence shown here is derived from an EMBL/GenBank/DDBJ whole genome shotgun (WGS) entry which is preliminary data.</text>
</comment>
<dbReference type="EMBL" id="NCKW01006702">
    <property type="protein sequence ID" value="POM70939.1"/>
    <property type="molecule type" value="Genomic_DNA"/>
</dbReference>
<dbReference type="InterPro" id="IPR036640">
    <property type="entry name" value="ABC1_TM_sf"/>
</dbReference>
<feature type="non-terminal residue" evidence="12">
    <location>
        <position position="329"/>
    </location>
</feature>
<dbReference type="InterPro" id="IPR011527">
    <property type="entry name" value="ABC1_TM_dom"/>
</dbReference>
<keyword evidence="4" id="KW-0677">Repeat</keyword>
<evidence type="ECO:0000259" key="11">
    <source>
        <dbReference type="PROSITE" id="PS50929"/>
    </source>
</evidence>
<dbReference type="PANTHER" id="PTHR24223:SF443">
    <property type="entry name" value="MULTIDRUG-RESISTANCE LIKE PROTEIN 1, ISOFORM I"/>
    <property type="match status" value="1"/>
</dbReference>
<evidence type="ECO:0000256" key="7">
    <source>
        <dbReference type="ARBA" id="ARBA00022989"/>
    </source>
</evidence>
<evidence type="ECO:0000256" key="3">
    <source>
        <dbReference type="ARBA" id="ARBA00022692"/>
    </source>
</evidence>
<feature type="transmembrane region" description="Helical" evidence="10">
    <location>
        <begin position="213"/>
        <end position="233"/>
    </location>
</feature>
<feature type="region of interest" description="Disordered" evidence="9">
    <location>
        <begin position="1"/>
        <end position="68"/>
    </location>
</feature>
<dbReference type="PROSITE" id="PS50929">
    <property type="entry name" value="ABC_TM1F"/>
    <property type="match status" value="1"/>
</dbReference>
<keyword evidence="3 10" id="KW-0812">Transmembrane</keyword>
<keyword evidence="6 12" id="KW-0067">ATP-binding</keyword>
<feature type="compositionally biased region" description="Polar residues" evidence="9">
    <location>
        <begin position="18"/>
        <end position="35"/>
    </location>
</feature>
<keyword evidence="13" id="KW-1185">Reference proteome</keyword>
<sequence>MPLRTPAEGGDRAKGASQGRNTEYGTFSTSKSTQEPSQPAQKSQQKSANTLSTPESKSPVKKPDALPLLHPESPSTAWWRKLFFEVFDKRHLDSELDSSQVWELTPEHTSAEASAAFREVYAQSRKWLLYVTALGEVLLHCHSHFLGFKINIKIMGALRALVFENTISQPEHIPGHAAGSYDSECGKKRMAEVAHLYAEDVVNVAKMVTHMQFLWRSVLQIVFELCILVQVIGIKFKPIAIAFLFMAVFVKFLSAAGSRLRRKLQKKIDARLNVIHECFKGIQMVKLNAWEDKMQEKIERARKEENRERRRVNVVAALQYCVGVDSPNL</sequence>
<evidence type="ECO:0000313" key="13">
    <source>
        <dbReference type="Proteomes" id="UP000237271"/>
    </source>
</evidence>
<evidence type="ECO:0000256" key="8">
    <source>
        <dbReference type="ARBA" id="ARBA00023136"/>
    </source>
</evidence>
<feature type="transmembrane region" description="Helical" evidence="10">
    <location>
        <begin position="239"/>
        <end position="257"/>
    </location>
</feature>
<gene>
    <name evidence="12" type="ORF">PHPALM_12560</name>
</gene>
<evidence type="ECO:0000256" key="4">
    <source>
        <dbReference type="ARBA" id="ARBA00022737"/>
    </source>
</evidence>
<accession>A0A2P4XZL1</accession>
<feature type="compositionally biased region" description="Low complexity" evidence="9">
    <location>
        <begin position="36"/>
        <end position="48"/>
    </location>
</feature>
<evidence type="ECO:0000256" key="1">
    <source>
        <dbReference type="ARBA" id="ARBA00004127"/>
    </source>
</evidence>
<dbReference type="SUPFAM" id="SSF90123">
    <property type="entry name" value="ABC transporter transmembrane region"/>
    <property type="match status" value="1"/>
</dbReference>
<keyword evidence="2" id="KW-0813">Transport</keyword>
<dbReference type="GO" id="GO:0016020">
    <property type="term" value="C:membrane"/>
    <property type="evidence" value="ECO:0007669"/>
    <property type="project" value="InterPro"/>
</dbReference>
<keyword evidence="8 10" id="KW-0472">Membrane</keyword>
<proteinExistence type="predicted"/>
<dbReference type="PANTHER" id="PTHR24223">
    <property type="entry name" value="ATP-BINDING CASSETTE SUB-FAMILY C"/>
    <property type="match status" value="1"/>
</dbReference>
<evidence type="ECO:0000256" key="2">
    <source>
        <dbReference type="ARBA" id="ARBA00022448"/>
    </source>
</evidence>
<evidence type="ECO:0000256" key="5">
    <source>
        <dbReference type="ARBA" id="ARBA00022741"/>
    </source>
</evidence>
<evidence type="ECO:0000256" key="6">
    <source>
        <dbReference type="ARBA" id="ARBA00022840"/>
    </source>
</evidence>
<dbReference type="GO" id="GO:0140359">
    <property type="term" value="F:ABC-type transporter activity"/>
    <property type="evidence" value="ECO:0007669"/>
    <property type="project" value="InterPro"/>
</dbReference>
<dbReference type="AlphaFoldDB" id="A0A2P4XZL1"/>
<protein>
    <submittedName>
        <fullName evidence="12">ATP-binding cassette (ABC) Superfamily</fullName>
    </submittedName>
</protein>
<evidence type="ECO:0000313" key="12">
    <source>
        <dbReference type="EMBL" id="POM70939.1"/>
    </source>
</evidence>
<dbReference type="GO" id="GO:0012505">
    <property type="term" value="C:endomembrane system"/>
    <property type="evidence" value="ECO:0007669"/>
    <property type="project" value="UniProtKB-SubCell"/>
</dbReference>
<name>A0A2P4XZL1_9STRA</name>
<dbReference type="GO" id="GO:0005524">
    <property type="term" value="F:ATP binding"/>
    <property type="evidence" value="ECO:0007669"/>
    <property type="project" value="UniProtKB-KW"/>
</dbReference>
<dbReference type="Gene3D" id="1.20.1560.10">
    <property type="entry name" value="ABC transporter type 1, transmembrane domain"/>
    <property type="match status" value="1"/>
</dbReference>
<reference evidence="12 13" key="1">
    <citation type="journal article" date="2017" name="Genome Biol. Evol.">
        <title>Phytophthora megakarya and P. palmivora, closely related causal agents of cacao black pod rot, underwent increases in genome sizes and gene numbers by different mechanisms.</title>
        <authorList>
            <person name="Ali S.S."/>
            <person name="Shao J."/>
            <person name="Lary D.J."/>
            <person name="Kronmiller B."/>
            <person name="Shen D."/>
            <person name="Strem M.D."/>
            <person name="Amoako-Attah I."/>
            <person name="Akrofi A.Y."/>
            <person name="Begoude B.A."/>
            <person name="Ten Hoopen G.M."/>
            <person name="Coulibaly K."/>
            <person name="Kebe B.I."/>
            <person name="Melnick R.L."/>
            <person name="Guiltinan M.J."/>
            <person name="Tyler B.M."/>
            <person name="Meinhardt L.W."/>
            <person name="Bailey B.A."/>
        </authorList>
    </citation>
    <scope>NUCLEOTIDE SEQUENCE [LARGE SCALE GENOMIC DNA]</scope>
    <source>
        <strain evidence="13">sbr112.9</strain>
    </source>
</reference>
<evidence type="ECO:0000256" key="10">
    <source>
        <dbReference type="SAM" id="Phobius"/>
    </source>
</evidence>
<dbReference type="Proteomes" id="UP000237271">
    <property type="component" value="Unassembled WGS sequence"/>
</dbReference>